<dbReference type="AlphaFoldDB" id="A0A419SAY3"/>
<gene>
    <name evidence="2" type="ORF">BCY91_13645</name>
</gene>
<dbReference type="Pfam" id="PF00027">
    <property type="entry name" value="cNMP_binding"/>
    <property type="match status" value="1"/>
</dbReference>
<dbReference type="InterPro" id="IPR018490">
    <property type="entry name" value="cNMP-bd_dom_sf"/>
</dbReference>
<dbReference type="OrthoDB" id="1092431at2"/>
<dbReference type="Proteomes" id="UP000283433">
    <property type="component" value="Unassembled WGS sequence"/>
</dbReference>
<name>A0A419SAY3_9SPHI</name>
<dbReference type="EMBL" id="MBTA01000002">
    <property type="protein sequence ID" value="RKD19624.1"/>
    <property type="molecule type" value="Genomic_DNA"/>
</dbReference>
<evidence type="ECO:0000259" key="1">
    <source>
        <dbReference type="PROSITE" id="PS50042"/>
    </source>
</evidence>
<comment type="caution">
    <text evidence="2">The sequence shown here is derived from an EMBL/GenBank/DDBJ whole genome shotgun (WGS) entry which is preliminary data.</text>
</comment>
<dbReference type="InterPro" id="IPR014710">
    <property type="entry name" value="RmlC-like_jellyroll"/>
</dbReference>
<evidence type="ECO:0000313" key="2">
    <source>
        <dbReference type="EMBL" id="RKD19624.1"/>
    </source>
</evidence>
<keyword evidence="3" id="KW-1185">Reference proteome</keyword>
<dbReference type="SUPFAM" id="SSF51206">
    <property type="entry name" value="cAMP-binding domain-like"/>
    <property type="match status" value="1"/>
</dbReference>
<dbReference type="Gene3D" id="2.60.120.10">
    <property type="entry name" value="Jelly Rolls"/>
    <property type="match status" value="1"/>
</dbReference>
<accession>A0A419SAY3</accession>
<organism evidence="2 3">
    <name type="scientific">Pelobium manganitolerans</name>
    <dbReference type="NCBI Taxonomy" id="1842495"/>
    <lineage>
        <taxon>Bacteria</taxon>
        <taxon>Pseudomonadati</taxon>
        <taxon>Bacteroidota</taxon>
        <taxon>Sphingobacteriia</taxon>
        <taxon>Sphingobacteriales</taxon>
        <taxon>Sphingobacteriaceae</taxon>
        <taxon>Pelobium</taxon>
    </lineage>
</organism>
<dbReference type="CDD" id="cd00038">
    <property type="entry name" value="CAP_ED"/>
    <property type="match status" value="1"/>
</dbReference>
<feature type="domain" description="Cyclic nucleotide-binding" evidence="1">
    <location>
        <begin position="12"/>
        <end position="116"/>
    </location>
</feature>
<evidence type="ECO:0000313" key="3">
    <source>
        <dbReference type="Proteomes" id="UP000283433"/>
    </source>
</evidence>
<dbReference type="PROSITE" id="PS50042">
    <property type="entry name" value="CNMP_BINDING_3"/>
    <property type="match status" value="1"/>
</dbReference>
<protein>
    <submittedName>
        <fullName evidence="2">Cyclic nucleotide-binding protein</fullName>
    </submittedName>
</protein>
<proteinExistence type="predicted"/>
<dbReference type="InterPro" id="IPR000595">
    <property type="entry name" value="cNMP-bd_dom"/>
</dbReference>
<sequence>MITPNFSKHLKKFSKLSDADIQTISSASKVLKPCKKEMLLRQGEVCRSNYFVEKGCLRLYFVNDKGNEHIIQFAIENWWISDYSSFTRGNASEFYIQAVEDSVVVVLTKTVQDQLLTDIPVLEHYFRQMFQLAYAATQNRLMFMHGLSKENRYLHFSSLFPDFIQRIPQYMLASYLGFTPEYLSELRKKLS</sequence>
<reference evidence="2 3" key="1">
    <citation type="submission" date="2016-07" db="EMBL/GenBank/DDBJ databases">
        <title>Genome of Pelobium manganitolerans.</title>
        <authorList>
            <person name="Wu S."/>
            <person name="Wang G."/>
        </authorList>
    </citation>
    <scope>NUCLEOTIDE SEQUENCE [LARGE SCALE GENOMIC DNA]</scope>
    <source>
        <strain evidence="2 3">YS-25</strain>
    </source>
</reference>
<dbReference type="RefSeq" id="WP_120180561.1">
    <property type="nucleotide sequence ID" value="NZ_MBTA01000002.1"/>
</dbReference>